<comment type="subcellular location">
    <subcellularLocation>
        <location evidence="1">Membrane</location>
        <topology evidence="1">Multi-pass membrane protein</topology>
    </subcellularLocation>
</comment>
<feature type="transmembrane region" description="Helical" evidence="7">
    <location>
        <begin position="313"/>
        <end position="336"/>
    </location>
</feature>
<feature type="transmembrane region" description="Helical" evidence="7">
    <location>
        <begin position="142"/>
        <end position="166"/>
    </location>
</feature>
<gene>
    <name evidence="9" type="ORF">PsYK624_048050</name>
</gene>
<dbReference type="InterPro" id="IPR011701">
    <property type="entry name" value="MFS"/>
</dbReference>
<accession>A0A9P3LCC0</accession>
<feature type="transmembrane region" description="Helical" evidence="7">
    <location>
        <begin position="413"/>
        <end position="433"/>
    </location>
</feature>
<keyword evidence="4 7" id="KW-1133">Transmembrane helix</keyword>
<feature type="transmembrane region" description="Helical" evidence="7">
    <location>
        <begin position="453"/>
        <end position="472"/>
    </location>
</feature>
<dbReference type="InterPro" id="IPR036259">
    <property type="entry name" value="MFS_trans_sf"/>
</dbReference>
<evidence type="ECO:0000256" key="3">
    <source>
        <dbReference type="ARBA" id="ARBA00022692"/>
    </source>
</evidence>
<keyword evidence="2" id="KW-0813">Transport</keyword>
<evidence type="ECO:0000256" key="2">
    <source>
        <dbReference type="ARBA" id="ARBA00022448"/>
    </source>
</evidence>
<reference evidence="9 10" key="1">
    <citation type="submission" date="2021-08" db="EMBL/GenBank/DDBJ databases">
        <title>Draft Genome Sequence of Phanerochaete sordida strain YK-624.</title>
        <authorList>
            <person name="Mori T."/>
            <person name="Dohra H."/>
            <person name="Suzuki T."/>
            <person name="Kawagishi H."/>
            <person name="Hirai H."/>
        </authorList>
    </citation>
    <scope>NUCLEOTIDE SEQUENCE [LARGE SCALE GENOMIC DNA]</scope>
    <source>
        <strain evidence="9 10">YK-624</strain>
    </source>
</reference>
<dbReference type="Pfam" id="PF07690">
    <property type="entry name" value="MFS_1"/>
    <property type="match status" value="1"/>
</dbReference>
<dbReference type="Gene3D" id="1.20.1250.20">
    <property type="entry name" value="MFS general substrate transporter like domains"/>
    <property type="match status" value="2"/>
</dbReference>
<feature type="transmembrane region" description="Helical" evidence="7">
    <location>
        <begin position="82"/>
        <end position="101"/>
    </location>
</feature>
<feature type="transmembrane region" description="Helical" evidence="7">
    <location>
        <begin position="348"/>
        <end position="367"/>
    </location>
</feature>
<feature type="region of interest" description="Disordered" evidence="6">
    <location>
        <begin position="514"/>
        <end position="540"/>
    </location>
</feature>
<name>A0A9P3LCC0_9APHY</name>
<dbReference type="SUPFAM" id="SSF103473">
    <property type="entry name" value="MFS general substrate transporter"/>
    <property type="match status" value="1"/>
</dbReference>
<feature type="transmembrane region" description="Helical" evidence="7">
    <location>
        <begin position="213"/>
        <end position="234"/>
    </location>
</feature>
<keyword evidence="5 7" id="KW-0472">Membrane</keyword>
<keyword evidence="3 7" id="KW-0812">Transmembrane</keyword>
<evidence type="ECO:0000256" key="5">
    <source>
        <dbReference type="ARBA" id="ARBA00023136"/>
    </source>
</evidence>
<feature type="domain" description="Major facilitator superfamily (MFS) profile" evidence="8">
    <location>
        <begin position="17"/>
        <end position="476"/>
    </location>
</feature>
<sequence>MSQNQLQTLSQRKKYFLLVLFCFVQFLDAFNFSALFAALPRIQEDLDMNAGETTWIISAFQLTFASFLLLSGRLSDVTNPKYTFVIATAGIGCISIVTGFLDLKIPFIVLRAVAGIMGAMTIPSALTLLVNIFPEPHEQAQAIGAFGGSGGVGNVIGLLVGAIFVKLASWRWIFWFISIIAIPIAILSAMFIPPQRHDDEPLNQPTVLQKINSLDLGGISLLTVSVILFIFALTEGSAGTWVSVKVLLPLVLSIFLMIGFFVWERIIPSHIAAIPPRTWFYRNFAVLFAVALLPYLWFTTMFDVNMILWQEVYGWNSLICALRMIPSGVVTFCMALTGPLARRISPKWIILTGMGLMIVANILFAYADGPARYWPLALPAIVLGDAGAMLAYTHANIAIFEATPARVAGTVGALFNGALQLGSAVGVAAVTSIETSVERAHGGFTGYAGRAAAWWFLVGIVALEAVAVAVFYRTGLAPAEVAAETDVCEKPAQKVSAEPVTPSETQKLQRSFSYFSSSEPTPVGTPASEKTLGEMGFVPGKQSRVTTPAAEFDSLSLPPRVHLSRTSSEATLHEHTERVKTPLNLDSVVEKIV</sequence>
<feature type="transmembrane region" description="Helical" evidence="7">
    <location>
        <begin position="107"/>
        <end position="130"/>
    </location>
</feature>
<dbReference type="PANTHER" id="PTHR42718:SF9">
    <property type="entry name" value="MAJOR FACILITATOR SUPERFAMILY MULTIDRUG TRANSPORTER MFSC"/>
    <property type="match status" value="1"/>
</dbReference>
<feature type="transmembrane region" description="Helical" evidence="7">
    <location>
        <begin position="279"/>
        <end position="298"/>
    </location>
</feature>
<dbReference type="GO" id="GO:0022857">
    <property type="term" value="F:transmembrane transporter activity"/>
    <property type="evidence" value="ECO:0007669"/>
    <property type="project" value="InterPro"/>
</dbReference>
<proteinExistence type="predicted"/>
<feature type="transmembrane region" description="Helical" evidence="7">
    <location>
        <begin position="246"/>
        <end position="267"/>
    </location>
</feature>
<evidence type="ECO:0000256" key="6">
    <source>
        <dbReference type="SAM" id="MobiDB-lite"/>
    </source>
</evidence>
<dbReference type="PANTHER" id="PTHR42718">
    <property type="entry name" value="MAJOR FACILITATOR SUPERFAMILY MULTIDRUG TRANSPORTER MFSC"/>
    <property type="match status" value="1"/>
</dbReference>
<dbReference type="GO" id="GO:0016020">
    <property type="term" value="C:membrane"/>
    <property type="evidence" value="ECO:0007669"/>
    <property type="project" value="UniProtKB-SubCell"/>
</dbReference>
<protein>
    <submittedName>
        <fullName evidence="9">MFS general substrate transporter</fullName>
    </submittedName>
</protein>
<feature type="transmembrane region" description="Helical" evidence="7">
    <location>
        <begin position="172"/>
        <end position="192"/>
    </location>
</feature>
<evidence type="ECO:0000256" key="7">
    <source>
        <dbReference type="SAM" id="Phobius"/>
    </source>
</evidence>
<evidence type="ECO:0000256" key="4">
    <source>
        <dbReference type="ARBA" id="ARBA00022989"/>
    </source>
</evidence>
<dbReference type="PROSITE" id="PS50850">
    <property type="entry name" value="MFS"/>
    <property type="match status" value="1"/>
</dbReference>
<evidence type="ECO:0000313" key="9">
    <source>
        <dbReference type="EMBL" id="GJE88722.1"/>
    </source>
</evidence>
<dbReference type="CDD" id="cd17321">
    <property type="entry name" value="MFS_MMR_MDR_like"/>
    <property type="match status" value="1"/>
</dbReference>
<evidence type="ECO:0000313" key="10">
    <source>
        <dbReference type="Proteomes" id="UP000703269"/>
    </source>
</evidence>
<feature type="transmembrane region" description="Helical" evidence="7">
    <location>
        <begin position="373"/>
        <end position="392"/>
    </location>
</feature>
<dbReference type="EMBL" id="BPQB01000010">
    <property type="protein sequence ID" value="GJE88722.1"/>
    <property type="molecule type" value="Genomic_DNA"/>
</dbReference>
<keyword evidence="10" id="KW-1185">Reference proteome</keyword>
<dbReference type="OrthoDB" id="440755at2759"/>
<organism evidence="9 10">
    <name type="scientific">Phanerochaete sordida</name>
    <dbReference type="NCBI Taxonomy" id="48140"/>
    <lineage>
        <taxon>Eukaryota</taxon>
        <taxon>Fungi</taxon>
        <taxon>Dikarya</taxon>
        <taxon>Basidiomycota</taxon>
        <taxon>Agaricomycotina</taxon>
        <taxon>Agaricomycetes</taxon>
        <taxon>Polyporales</taxon>
        <taxon>Phanerochaetaceae</taxon>
        <taxon>Phanerochaete</taxon>
    </lineage>
</organism>
<feature type="transmembrane region" description="Helical" evidence="7">
    <location>
        <begin position="53"/>
        <end position="70"/>
    </location>
</feature>
<dbReference type="InterPro" id="IPR020846">
    <property type="entry name" value="MFS_dom"/>
</dbReference>
<dbReference type="AlphaFoldDB" id="A0A9P3LCC0"/>
<evidence type="ECO:0000259" key="8">
    <source>
        <dbReference type="PROSITE" id="PS50850"/>
    </source>
</evidence>
<dbReference type="Proteomes" id="UP000703269">
    <property type="component" value="Unassembled WGS sequence"/>
</dbReference>
<comment type="caution">
    <text evidence="9">The sequence shown here is derived from an EMBL/GenBank/DDBJ whole genome shotgun (WGS) entry which is preliminary data.</text>
</comment>
<evidence type="ECO:0000256" key="1">
    <source>
        <dbReference type="ARBA" id="ARBA00004141"/>
    </source>
</evidence>